<feature type="transmembrane region" description="Helical" evidence="1">
    <location>
        <begin position="140"/>
        <end position="161"/>
    </location>
</feature>
<feature type="transmembrane region" description="Helical" evidence="1">
    <location>
        <begin position="418"/>
        <end position="443"/>
    </location>
</feature>
<organism evidence="3 4">
    <name type="scientific">Persicirhabdus sediminis</name>
    <dbReference type="NCBI Taxonomy" id="454144"/>
    <lineage>
        <taxon>Bacteria</taxon>
        <taxon>Pseudomonadati</taxon>
        <taxon>Verrucomicrobiota</taxon>
        <taxon>Verrucomicrobiia</taxon>
        <taxon>Verrucomicrobiales</taxon>
        <taxon>Verrucomicrobiaceae</taxon>
        <taxon>Persicirhabdus</taxon>
    </lineage>
</organism>
<proteinExistence type="predicted"/>
<keyword evidence="1" id="KW-0472">Membrane</keyword>
<evidence type="ECO:0000256" key="1">
    <source>
        <dbReference type="SAM" id="Phobius"/>
    </source>
</evidence>
<feature type="domain" description="DUF3592" evidence="2">
    <location>
        <begin position="229"/>
        <end position="313"/>
    </location>
</feature>
<dbReference type="RefSeq" id="WP_200309623.1">
    <property type="nucleotide sequence ID" value="NZ_JAENIM010000008.1"/>
</dbReference>
<keyword evidence="4" id="KW-1185">Reference proteome</keyword>
<feature type="transmembrane region" description="Helical" evidence="1">
    <location>
        <begin position="316"/>
        <end position="339"/>
    </location>
</feature>
<name>A0A8J7MB17_9BACT</name>
<dbReference type="AlphaFoldDB" id="A0A8J7MB17"/>
<evidence type="ECO:0000313" key="4">
    <source>
        <dbReference type="Proteomes" id="UP000624703"/>
    </source>
</evidence>
<dbReference type="EMBL" id="JAENIM010000008">
    <property type="protein sequence ID" value="MBK1789619.1"/>
    <property type="molecule type" value="Genomic_DNA"/>
</dbReference>
<gene>
    <name evidence="3" type="ORF">JIN82_00475</name>
</gene>
<evidence type="ECO:0000259" key="2">
    <source>
        <dbReference type="Pfam" id="PF12158"/>
    </source>
</evidence>
<accession>A0A8J7MB17</accession>
<sequence>MNFRVRNNQKSQPPLIVLLLFGAVFAGMGCLFCYLIVSSELKDAEIKKWPQAQAEVSQSQVKVRAKQDKPFELVVKYQYDWDGESYEGDNVSRSGQKDKDYTKLWLMSREFPAGAKVLAYVNPEDPAEAYLQSDGMGGTLLFVLLPLIFVVIGVGIMWAGISARANAKREAAGELPVSTQQKSKFMNKHGWLFGVLFGSVFFFIGLGVFYGVGLKGWQQGVAAKSWQETPCRVIWSKVRTHSGDDSTTYSVDVFYRYQWDGQSYRSNRYDFSSSSSSGYDAKRALADRYKKGSEHTCLVNPAEPWISVIDPDGGHWFGFIFGGIFALVGGGVMIASVAAKAKSRRQNKADGGSKAGNPYLAKSSSAAVSASGLVEQQLSKGRWGKVIGACFLALFWNGIVSVFLKILYDSWVADNLEIFLAVFLIPFVCVGIGFIFAAVLTIIELGHPKLLVSYLAEDLALGEKVTIAWKIPAGSAGRLKRMQIHLRGEERESYEGGRDNGTAVATEIFAWLPLLDTQREIEMINGKATIELPLDLMHSWHGEEHSVIWSIEVSGEIGFFPNMHDECEVEVLAPRIEK</sequence>
<feature type="transmembrane region" description="Helical" evidence="1">
    <location>
        <begin position="191"/>
        <end position="212"/>
    </location>
</feature>
<feature type="domain" description="DUF3592" evidence="2">
    <location>
        <begin position="53"/>
        <end position="134"/>
    </location>
</feature>
<feature type="transmembrane region" description="Helical" evidence="1">
    <location>
        <begin position="386"/>
        <end position="406"/>
    </location>
</feature>
<feature type="transmembrane region" description="Helical" evidence="1">
    <location>
        <begin position="15"/>
        <end position="37"/>
    </location>
</feature>
<reference evidence="3" key="1">
    <citation type="submission" date="2021-01" db="EMBL/GenBank/DDBJ databases">
        <title>Modified the classification status of verrucomicrobia.</title>
        <authorList>
            <person name="Feng X."/>
        </authorList>
    </citation>
    <scope>NUCLEOTIDE SEQUENCE</scope>
    <source>
        <strain evidence="3">_KCTC 22039</strain>
    </source>
</reference>
<evidence type="ECO:0000313" key="3">
    <source>
        <dbReference type="EMBL" id="MBK1789619.1"/>
    </source>
</evidence>
<comment type="caution">
    <text evidence="3">The sequence shown here is derived from an EMBL/GenBank/DDBJ whole genome shotgun (WGS) entry which is preliminary data.</text>
</comment>
<keyword evidence="1" id="KW-1133">Transmembrane helix</keyword>
<dbReference type="Proteomes" id="UP000624703">
    <property type="component" value="Unassembled WGS sequence"/>
</dbReference>
<dbReference type="InterPro" id="IPR021994">
    <property type="entry name" value="DUF3592"/>
</dbReference>
<dbReference type="PROSITE" id="PS51257">
    <property type="entry name" value="PROKAR_LIPOPROTEIN"/>
    <property type="match status" value="1"/>
</dbReference>
<protein>
    <submittedName>
        <fullName evidence="3">DUF3592 domain-containing protein</fullName>
    </submittedName>
</protein>
<dbReference type="Pfam" id="PF12158">
    <property type="entry name" value="DUF3592"/>
    <property type="match status" value="2"/>
</dbReference>
<keyword evidence="1" id="KW-0812">Transmembrane</keyword>